<dbReference type="Proteomes" id="UP000076079">
    <property type="component" value="Chromosome"/>
</dbReference>
<evidence type="ECO:0000259" key="1">
    <source>
        <dbReference type="Pfam" id="PF07883"/>
    </source>
</evidence>
<proteinExistence type="predicted"/>
<accession>A0A143PNN2</accession>
<feature type="domain" description="Cupin type-2" evidence="1">
    <location>
        <begin position="57"/>
        <end position="120"/>
    </location>
</feature>
<dbReference type="Pfam" id="PF07883">
    <property type="entry name" value="Cupin_2"/>
    <property type="match status" value="1"/>
</dbReference>
<evidence type="ECO:0000313" key="3">
    <source>
        <dbReference type="Proteomes" id="UP000076079"/>
    </source>
</evidence>
<dbReference type="InterPro" id="IPR014710">
    <property type="entry name" value="RmlC-like_jellyroll"/>
</dbReference>
<dbReference type="Gene3D" id="2.60.120.10">
    <property type="entry name" value="Jelly Rolls"/>
    <property type="match status" value="1"/>
</dbReference>
<dbReference type="OrthoDB" id="129561at2"/>
<dbReference type="InterPro" id="IPR011051">
    <property type="entry name" value="RmlC_Cupin_sf"/>
</dbReference>
<name>A0A143PNN2_LUTPR</name>
<evidence type="ECO:0000313" key="2">
    <source>
        <dbReference type="EMBL" id="AMY09389.1"/>
    </source>
</evidence>
<dbReference type="EMBL" id="CP015136">
    <property type="protein sequence ID" value="AMY09389.1"/>
    <property type="molecule type" value="Genomic_DNA"/>
</dbReference>
<reference evidence="2 3" key="1">
    <citation type="journal article" date="2016" name="Genome Announc.">
        <title>First Complete Genome Sequence of a Subdivision 6 Acidobacterium Strain.</title>
        <authorList>
            <person name="Huang S."/>
            <person name="Vieira S."/>
            <person name="Bunk B."/>
            <person name="Riedel T."/>
            <person name="Sproer C."/>
            <person name="Overmann J."/>
        </authorList>
    </citation>
    <scope>NUCLEOTIDE SEQUENCE [LARGE SCALE GENOMIC DNA]</scope>
    <source>
        <strain evidence="3">DSM 100886 HEG_-6_39</strain>
    </source>
</reference>
<sequence length="193" mass="20665">MKPIRSRTTRILAVGAAMLAVGSAITYAAIVVVRYDGASEHIGLRGGAAQVTARVLRTPAGEVTGAWHYHPGYVYNVVTQGTITIEDGCGATKQYSAGEAFETSEGRVHRAYNLGAEDAVEYNMFVGPPARPLGVNIPDNEHRCGPPSTVDECRNGGWGTFTHPGPFANQGACVAYVNQRRRITLLVPEDPIR</sequence>
<dbReference type="KEGG" id="abac:LuPra_02604"/>
<protein>
    <submittedName>
        <fullName evidence="2">Cupin domain protein</fullName>
    </submittedName>
</protein>
<keyword evidence="3" id="KW-1185">Reference proteome</keyword>
<gene>
    <name evidence="2" type="ORF">LuPra_02604</name>
</gene>
<dbReference type="SUPFAM" id="SSF51182">
    <property type="entry name" value="RmlC-like cupins"/>
    <property type="match status" value="1"/>
</dbReference>
<dbReference type="RefSeq" id="WP_110171138.1">
    <property type="nucleotide sequence ID" value="NZ_CP015136.1"/>
</dbReference>
<organism evidence="2 3">
    <name type="scientific">Luteitalea pratensis</name>
    <dbReference type="NCBI Taxonomy" id="1855912"/>
    <lineage>
        <taxon>Bacteria</taxon>
        <taxon>Pseudomonadati</taxon>
        <taxon>Acidobacteriota</taxon>
        <taxon>Vicinamibacteria</taxon>
        <taxon>Vicinamibacterales</taxon>
        <taxon>Vicinamibacteraceae</taxon>
        <taxon>Luteitalea</taxon>
    </lineage>
</organism>
<dbReference type="AlphaFoldDB" id="A0A143PNN2"/>
<reference evidence="3" key="2">
    <citation type="submission" date="2016-04" db="EMBL/GenBank/DDBJ databases">
        <title>First Complete Genome Sequence of a Subdivision 6 Acidobacterium.</title>
        <authorList>
            <person name="Huang S."/>
            <person name="Vieira S."/>
            <person name="Bunk B."/>
            <person name="Riedel T."/>
            <person name="Sproeer C."/>
            <person name="Overmann J."/>
        </authorList>
    </citation>
    <scope>NUCLEOTIDE SEQUENCE [LARGE SCALE GENOMIC DNA]</scope>
    <source>
        <strain evidence="3">DSM 100886 HEG_-6_39</strain>
    </source>
</reference>
<dbReference type="InterPro" id="IPR013096">
    <property type="entry name" value="Cupin_2"/>
</dbReference>